<comment type="subcellular location">
    <subcellularLocation>
        <location evidence="1">Membrane</location>
    </subcellularLocation>
</comment>
<protein>
    <submittedName>
        <fullName evidence="12">Polycystin-1</fullName>
    </submittedName>
</protein>
<evidence type="ECO:0000256" key="1">
    <source>
        <dbReference type="ARBA" id="ARBA00004370"/>
    </source>
</evidence>
<feature type="non-terminal residue" evidence="12">
    <location>
        <position position="1"/>
    </location>
</feature>
<evidence type="ECO:0000256" key="5">
    <source>
        <dbReference type="ARBA" id="ARBA00022989"/>
    </source>
</evidence>
<dbReference type="GO" id="GO:0006816">
    <property type="term" value="P:calcium ion transport"/>
    <property type="evidence" value="ECO:0007669"/>
    <property type="project" value="TreeGrafter"/>
</dbReference>
<evidence type="ECO:0000256" key="6">
    <source>
        <dbReference type="ARBA" id="ARBA00023136"/>
    </source>
</evidence>
<feature type="transmembrane region" description="Helical" evidence="9">
    <location>
        <begin position="144"/>
        <end position="166"/>
    </location>
</feature>
<sequence length="454" mass="51241">AEHYIASEPEPFIMAYLHHEPAPNEHNCSASKKIGLEALAGSDHKLYTFFTSPLTDDTTQKYYFNITNHFSWSPVEVTLGLYTSLCQYFSEQEKRWKTEGIIPLEETRPDQAVCLTQHLTAFGASLFVPPNSVQFIFPAPGPGLNYIVLLTCAVCFVTYSVAALIVHKLDMIDINRVGVIPFCGKNGLYKYEILVKTGWGRGSGTTAHVGIALYGVDSKSGHRHLDGENAFHRNSLDVFQIATERSLGSIWRIRIWHDNKGLSPSWYLQHVIVRDLQSSKSYFFLVNDWLSVESEENDGLVEKEVYAASETELRSFSRIFVAELQRGFFEKHVWLSMWDRPPRSRFTRVQRATCCSLLIFLFLCANAVWYGVVGNVHLSNGAVSNLIPVNVDTVAVGLVSSVVVYPLYLVILFLFRMARGKVSINHTVTHSDQQSLEIDNYLDSSILESSFLTF</sequence>
<dbReference type="PANTHER" id="PTHR46730">
    <property type="entry name" value="POLYCYSTIN-1"/>
    <property type="match status" value="1"/>
</dbReference>
<gene>
    <name evidence="12" type="ORF">N309_15153</name>
</gene>
<dbReference type="InterPro" id="IPR001024">
    <property type="entry name" value="PLAT/LH2_dom"/>
</dbReference>
<evidence type="ECO:0000256" key="2">
    <source>
        <dbReference type="ARBA" id="ARBA00007200"/>
    </source>
</evidence>
<dbReference type="SMART" id="SM00308">
    <property type="entry name" value="LH2"/>
    <property type="match status" value="1"/>
</dbReference>
<comment type="caution">
    <text evidence="8">Lacks conserved residue(s) required for the propagation of feature annotation.</text>
</comment>
<dbReference type="STRING" id="94827.A0A099ZD23"/>
<evidence type="ECO:0000256" key="8">
    <source>
        <dbReference type="PROSITE-ProRule" id="PRU00152"/>
    </source>
</evidence>
<feature type="transmembrane region" description="Helical" evidence="9">
    <location>
        <begin position="393"/>
        <end position="415"/>
    </location>
</feature>
<evidence type="ECO:0000256" key="4">
    <source>
        <dbReference type="ARBA" id="ARBA00022737"/>
    </source>
</evidence>
<dbReference type="SMART" id="SM00303">
    <property type="entry name" value="GPS"/>
    <property type="match status" value="1"/>
</dbReference>
<dbReference type="SUPFAM" id="SSF49723">
    <property type="entry name" value="Lipase/lipooxygenase domain (PLAT/LH2 domain)"/>
    <property type="match status" value="1"/>
</dbReference>
<dbReference type="Proteomes" id="UP000053641">
    <property type="component" value="Unassembled WGS sequence"/>
</dbReference>
<dbReference type="GO" id="GO:0005886">
    <property type="term" value="C:plasma membrane"/>
    <property type="evidence" value="ECO:0007669"/>
    <property type="project" value="TreeGrafter"/>
</dbReference>
<keyword evidence="4" id="KW-0677">Repeat</keyword>
<dbReference type="PANTHER" id="PTHR46730:SF3">
    <property type="entry name" value="POLYCYSTIN-1"/>
    <property type="match status" value="1"/>
</dbReference>
<keyword evidence="7" id="KW-1015">Disulfide bond</keyword>
<keyword evidence="13" id="KW-1185">Reference proteome</keyword>
<reference evidence="12 13" key="1">
    <citation type="submission" date="2014-06" db="EMBL/GenBank/DDBJ databases">
        <title>Genome evolution of avian class.</title>
        <authorList>
            <person name="Zhang G."/>
            <person name="Li C."/>
        </authorList>
    </citation>
    <scope>NUCLEOTIDE SEQUENCE [LARGE SCALE GENOMIC DNA]</scope>
    <source>
        <strain evidence="12">BGI_N309</strain>
    </source>
</reference>
<feature type="non-terminal residue" evidence="12">
    <location>
        <position position="454"/>
    </location>
</feature>
<dbReference type="InterPro" id="IPR000434">
    <property type="entry name" value="PC1"/>
</dbReference>
<proteinExistence type="inferred from homology"/>
<dbReference type="AlphaFoldDB" id="A0A099ZD23"/>
<keyword evidence="3 9" id="KW-0812">Transmembrane</keyword>
<dbReference type="PROSITE" id="PS50095">
    <property type="entry name" value="PLAT"/>
    <property type="match status" value="1"/>
</dbReference>
<dbReference type="GO" id="GO:0005261">
    <property type="term" value="F:monoatomic cation channel activity"/>
    <property type="evidence" value="ECO:0007669"/>
    <property type="project" value="TreeGrafter"/>
</dbReference>
<dbReference type="InterPro" id="IPR000203">
    <property type="entry name" value="GPS"/>
</dbReference>
<evidence type="ECO:0000313" key="12">
    <source>
        <dbReference type="EMBL" id="KGL79652.1"/>
    </source>
</evidence>
<evidence type="ECO:0000259" key="10">
    <source>
        <dbReference type="PROSITE" id="PS50095"/>
    </source>
</evidence>
<evidence type="ECO:0000259" key="11">
    <source>
        <dbReference type="PROSITE" id="PS50221"/>
    </source>
</evidence>
<name>A0A099ZD23_TINGU</name>
<comment type="similarity">
    <text evidence="2">Belongs to the polycystin family.</text>
</comment>
<feature type="transmembrane region" description="Helical" evidence="9">
    <location>
        <begin position="352"/>
        <end position="373"/>
    </location>
</feature>
<feature type="domain" description="PLAT" evidence="10">
    <location>
        <begin position="189"/>
        <end position="304"/>
    </location>
</feature>
<dbReference type="CDD" id="cd01752">
    <property type="entry name" value="PLAT_polycystin"/>
    <property type="match status" value="1"/>
</dbReference>
<dbReference type="Gene3D" id="2.60.60.20">
    <property type="entry name" value="PLAT/LH2 domain"/>
    <property type="match status" value="1"/>
</dbReference>
<dbReference type="InterPro" id="IPR036392">
    <property type="entry name" value="PLAT/LH2_dom_sf"/>
</dbReference>
<keyword evidence="5 9" id="KW-1133">Transmembrane helix</keyword>
<dbReference type="InterPro" id="IPR042060">
    <property type="entry name" value="PLAT_polycystin1"/>
</dbReference>
<evidence type="ECO:0000256" key="3">
    <source>
        <dbReference type="ARBA" id="ARBA00022692"/>
    </source>
</evidence>
<evidence type="ECO:0000313" key="13">
    <source>
        <dbReference type="Proteomes" id="UP000053641"/>
    </source>
</evidence>
<accession>A0A099ZD23</accession>
<dbReference type="Pfam" id="PF01477">
    <property type="entry name" value="PLAT"/>
    <property type="match status" value="1"/>
</dbReference>
<dbReference type="PROSITE" id="PS50221">
    <property type="entry name" value="GAIN_B"/>
    <property type="match status" value="1"/>
</dbReference>
<dbReference type="FunFam" id="2.60.60.20:FF:000012">
    <property type="entry name" value="polycystin-1 isoform X2"/>
    <property type="match status" value="1"/>
</dbReference>
<evidence type="ECO:0000256" key="9">
    <source>
        <dbReference type="SAM" id="Phobius"/>
    </source>
</evidence>
<dbReference type="EMBL" id="KL892242">
    <property type="protein sequence ID" value="KGL79652.1"/>
    <property type="molecule type" value="Genomic_DNA"/>
</dbReference>
<organism evidence="12 13">
    <name type="scientific">Tinamus guttatus</name>
    <name type="common">White-throated tinamou</name>
    <dbReference type="NCBI Taxonomy" id="94827"/>
    <lineage>
        <taxon>Eukaryota</taxon>
        <taxon>Metazoa</taxon>
        <taxon>Chordata</taxon>
        <taxon>Craniata</taxon>
        <taxon>Vertebrata</taxon>
        <taxon>Euteleostomi</taxon>
        <taxon>Archelosauria</taxon>
        <taxon>Archosauria</taxon>
        <taxon>Dinosauria</taxon>
        <taxon>Saurischia</taxon>
        <taxon>Theropoda</taxon>
        <taxon>Coelurosauria</taxon>
        <taxon>Aves</taxon>
        <taxon>Palaeognathae</taxon>
        <taxon>Tinamiformes</taxon>
        <taxon>Tinamidae</taxon>
        <taxon>Tinamus</taxon>
    </lineage>
</organism>
<feature type="domain" description="GAIN-B" evidence="11">
    <location>
        <begin position="1"/>
        <end position="134"/>
    </location>
</feature>
<dbReference type="PRINTS" id="PR00500">
    <property type="entry name" value="POLYCYSTIN1"/>
</dbReference>
<keyword evidence="6 9" id="KW-0472">Membrane</keyword>
<evidence type="ECO:0000256" key="7">
    <source>
        <dbReference type="ARBA" id="ARBA00023157"/>
    </source>
</evidence>
<dbReference type="InterPro" id="IPR057244">
    <property type="entry name" value="GAIN_B"/>
</dbReference>